<protein>
    <recommendedName>
        <fullName evidence="4">Auto-transporter adhesin head GIN domain-containing protein</fullName>
    </recommendedName>
</protein>
<dbReference type="AlphaFoldDB" id="A0A915YI83"/>
<reference evidence="2" key="1">
    <citation type="submission" date="2022-09" db="EMBL/GenBank/DDBJ databases">
        <title>Aureispira anguillicida sp. nov., isolated from Leptocephalus of Japanese eel Anguilla japonica.</title>
        <authorList>
            <person name="Yuasa K."/>
            <person name="Mekata T."/>
            <person name="Ikunari K."/>
        </authorList>
    </citation>
    <scope>NUCLEOTIDE SEQUENCE</scope>
    <source>
        <strain evidence="2">EL160426</strain>
    </source>
</reference>
<dbReference type="RefSeq" id="WP_264788758.1">
    <property type="nucleotide sequence ID" value="NZ_AP026867.1"/>
</dbReference>
<evidence type="ECO:0008006" key="4">
    <source>
        <dbReference type="Google" id="ProtNLM"/>
    </source>
</evidence>
<evidence type="ECO:0000313" key="2">
    <source>
        <dbReference type="EMBL" id="BDS13489.1"/>
    </source>
</evidence>
<dbReference type="EMBL" id="AP026867">
    <property type="protein sequence ID" value="BDS13489.1"/>
    <property type="molecule type" value="Genomic_DNA"/>
</dbReference>
<sequence>MKYILFLFLVMPFFVCSQVSKSINQTFSINNAESVIINLNSSNISIKYIEGTRILVETQVKMHLNNARLSDFLIQQGRYDLTKEINPNTRCLTLKHQKERDLIIIKGEMLNEEISYTIYIPNKIAVVNLAKK</sequence>
<dbReference type="KEGG" id="aup:AsAng_0042270"/>
<name>A0A915YI83_9BACT</name>
<accession>A0A915YI83</accession>
<feature type="signal peptide" evidence="1">
    <location>
        <begin position="1"/>
        <end position="17"/>
    </location>
</feature>
<evidence type="ECO:0000256" key="1">
    <source>
        <dbReference type="SAM" id="SignalP"/>
    </source>
</evidence>
<proteinExistence type="predicted"/>
<feature type="chain" id="PRO_5037264892" description="Auto-transporter adhesin head GIN domain-containing protein" evidence="1">
    <location>
        <begin position="18"/>
        <end position="132"/>
    </location>
</feature>
<keyword evidence="1" id="KW-0732">Signal</keyword>
<evidence type="ECO:0000313" key="3">
    <source>
        <dbReference type="Proteomes" id="UP001060919"/>
    </source>
</evidence>
<gene>
    <name evidence="2" type="ORF">AsAng_0042270</name>
</gene>
<dbReference type="Proteomes" id="UP001060919">
    <property type="component" value="Chromosome"/>
</dbReference>
<organism evidence="2 3">
    <name type="scientific">Aureispira anguillae</name>
    <dbReference type="NCBI Taxonomy" id="2864201"/>
    <lineage>
        <taxon>Bacteria</taxon>
        <taxon>Pseudomonadati</taxon>
        <taxon>Bacteroidota</taxon>
        <taxon>Saprospiria</taxon>
        <taxon>Saprospirales</taxon>
        <taxon>Saprospiraceae</taxon>
        <taxon>Aureispira</taxon>
    </lineage>
</organism>
<keyword evidence="3" id="KW-1185">Reference proteome</keyword>